<dbReference type="RefSeq" id="WP_138948321.1">
    <property type="nucleotide sequence ID" value="NZ_CP040749.1"/>
</dbReference>
<dbReference type="Proteomes" id="UP000306229">
    <property type="component" value="Chromosome"/>
</dbReference>
<proteinExistence type="predicted"/>
<evidence type="ECO:0000313" key="1">
    <source>
        <dbReference type="EMBL" id="QCX37383.1"/>
    </source>
</evidence>
<evidence type="ECO:0000313" key="2">
    <source>
        <dbReference type="Proteomes" id="UP000306229"/>
    </source>
</evidence>
<name>A0A5B7TQD2_9FLAO</name>
<dbReference type="Pfam" id="PF13376">
    <property type="entry name" value="OmdA"/>
    <property type="match status" value="1"/>
</dbReference>
<dbReference type="KEGG" id="fbe:FF125_02625"/>
<sequence>MSKKEIETFYPINRKEWRLWLKNNHSSSTSIWVIFYKKNTQFPTISWSEAVDEALCFGWIDSIKKSIDNEKYIQFFSQRKPQSTWSKINKDKVDSLIRQKLMTPTGINSIEIAKQNGSWTILDNVEKLMIPKDLEKAFESKPNSKEYFLGLSKSKRKEILSWIVLAKRTETREKRIREIAEFGSENMKTKTI</sequence>
<dbReference type="AlphaFoldDB" id="A0A5B7TQD2"/>
<protein>
    <recommendedName>
        <fullName evidence="3">Bacteriocin-protection protein</fullName>
    </recommendedName>
</protein>
<evidence type="ECO:0008006" key="3">
    <source>
        <dbReference type="Google" id="ProtNLM"/>
    </source>
</evidence>
<accession>A0A5B7TQD2</accession>
<keyword evidence="2" id="KW-1185">Reference proteome</keyword>
<dbReference type="OrthoDB" id="9796999at2"/>
<organism evidence="1 2">
    <name type="scientific">Aureibaculum algae</name>
    <dbReference type="NCBI Taxonomy" id="2584122"/>
    <lineage>
        <taxon>Bacteria</taxon>
        <taxon>Pseudomonadati</taxon>
        <taxon>Bacteroidota</taxon>
        <taxon>Flavobacteriia</taxon>
        <taxon>Flavobacteriales</taxon>
        <taxon>Flavobacteriaceae</taxon>
        <taxon>Aureibaculum</taxon>
    </lineage>
</organism>
<dbReference type="EMBL" id="CP040749">
    <property type="protein sequence ID" value="QCX37383.1"/>
    <property type="molecule type" value="Genomic_DNA"/>
</dbReference>
<reference evidence="1 2" key="1">
    <citation type="submission" date="2019-05" db="EMBL/GenBank/DDBJ databases">
        <title>Algicella ahnfeltiae gen. nov., sp. nov., a novel marine bacterium of the family Flavobacteriaceae isolated from a red alga.</title>
        <authorList>
            <person name="Nedashkovskaya O.I."/>
            <person name="Kukhlevskiy A.D."/>
            <person name="Kim S.-G."/>
            <person name="Zhukova N.V."/>
            <person name="Mikhailov V.V."/>
        </authorList>
    </citation>
    <scope>NUCLEOTIDE SEQUENCE [LARGE SCALE GENOMIC DNA]</scope>
    <source>
        <strain evidence="1 2">10Alg115</strain>
    </source>
</reference>
<gene>
    <name evidence="1" type="ORF">FF125_02625</name>
</gene>